<dbReference type="InterPro" id="IPR050323">
    <property type="entry name" value="Ribosomal_protein_uL10"/>
</dbReference>
<gene>
    <name evidence="7" type="ORF">ZEAMMB73_Zm00001d035201</name>
</gene>
<evidence type="ECO:0000256" key="4">
    <source>
        <dbReference type="ARBA" id="ARBA00023274"/>
    </source>
</evidence>
<sequence>MCFCYRWGLLLVLVWLLQLMLLCPLATLGWIRPRPLSSSQVLNIPTKINKGTVEIITPVELIKKGEKVGSSESALLAKLGIRPFSYGLQVTSVYEDGSVFSPEVLDLSEEDLIEKFATGVSMVASLSLAISYPTLAAVPHMFINGYKNVLAVAVETDYSYPHADKIKEYLKDPSKFAVAAPVAAGDSGAAAAPKEEEKAAEPEEESDEEMGFSLFDD</sequence>
<dbReference type="Gene3D" id="3.90.105.20">
    <property type="match status" value="1"/>
</dbReference>
<evidence type="ECO:0000313" key="7">
    <source>
        <dbReference type="EMBL" id="AQK78516.1"/>
    </source>
</evidence>
<comment type="function">
    <text evidence="1">Ribosomal protein P0 is the functional equivalent of E.coli protein L10.</text>
</comment>
<organism evidence="7">
    <name type="scientific">Zea mays</name>
    <name type="common">Maize</name>
    <dbReference type="NCBI Taxonomy" id="4577"/>
    <lineage>
        <taxon>Eukaryota</taxon>
        <taxon>Viridiplantae</taxon>
        <taxon>Streptophyta</taxon>
        <taxon>Embryophyta</taxon>
        <taxon>Tracheophyta</taxon>
        <taxon>Spermatophyta</taxon>
        <taxon>Magnoliopsida</taxon>
        <taxon>Liliopsida</taxon>
        <taxon>Poales</taxon>
        <taxon>Poaceae</taxon>
        <taxon>PACMAD clade</taxon>
        <taxon>Panicoideae</taxon>
        <taxon>Andropogonodae</taxon>
        <taxon>Andropogoneae</taxon>
        <taxon>Tripsacinae</taxon>
        <taxon>Zea</taxon>
    </lineage>
</organism>
<feature type="domain" description="Large ribosomal subunit protein uL10-like insertion" evidence="6">
    <location>
        <begin position="37"/>
        <end position="81"/>
    </location>
</feature>
<dbReference type="Pfam" id="PF00428">
    <property type="entry name" value="Ribosomal_60s"/>
    <property type="match status" value="1"/>
</dbReference>
<feature type="compositionally biased region" description="Acidic residues" evidence="5">
    <location>
        <begin position="202"/>
        <end position="217"/>
    </location>
</feature>
<dbReference type="InterPro" id="IPR043141">
    <property type="entry name" value="Ribosomal_uL10-like_sf"/>
</dbReference>
<dbReference type="ExpressionAtlas" id="A0A1D6LEZ6">
    <property type="expression patterns" value="baseline and differential"/>
</dbReference>
<comment type="similarity">
    <text evidence="2">Belongs to the universal ribosomal protein uL10 family.</text>
</comment>
<keyword evidence="3 7" id="KW-0689">Ribosomal protein</keyword>
<dbReference type="AlphaFoldDB" id="A0A1D6LEZ6"/>
<dbReference type="InterPro" id="IPR043164">
    <property type="entry name" value="Ribosomal_uL10-like_insert_sf"/>
</dbReference>
<evidence type="ECO:0000256" key="2">
    <source>
        <dbReference type="ARBA" id="ARBA00008889"/>
    </source>
</evidence>
<dbReference type="InterPro" id="IPR040637">
    <property type="entry name" value="Ribosomal_uL10-like_insert"/>
</dbReference>
<dbReference type="EMBL" id="CM000782">
    <property type="protein sequence ID" value="AQK78516.1"/>
    <property type="molecule type" value="Genomic_DNA"/>
</dbReference>
<evidence type="ECO:0000256" key="1">
    <source>
        <dbReference type="ARBA" id="ARBA00002200"/>
    </source>
</evidence>
<proteinExistence type="inferred from homology"/>
<reference evidence="7" key="1">
    <citation type="submission" date="2015-12" db="EMBL/GenBank/DDBJ databases">
        <title>Update maize B73 reference genome by single molecule sequencing technologies.</title>
        <authorList>
            <consortium name="Maize Genome Sequencing Project"/>
            <person name="Ware D."/>
        </authorList>
    </citation>
    <scope>NUCLEOTIDE SEQUENCE</scope>
    <source>
        <tissue evidence="7">Seedling</tissue>
    </source>
</reference>
<evidence type="ECO:0000259" key="6">
    <source>
        <dbReference type="Pfam" id="PF17777"/>
    </source>
</evidence>
<dbReference type="Gene3D" id="3.30.70.1730">
    <property type="match status" value="1"/>
</dbReference>
<dbReference type="GO" id="GO:1990904">
    <property type="term" value="C:ribonucleoprotein complex"/>
    <property type="evidence" value="ECO:0007669"/>
    <property type="project" value="UniProtKB-KW"/>
</dbReference>
<protein>
    <submittedName>
        <fullName evidence="7">60S acidic ribosomal protein P0</fullName>
    </submittedName>
</protein>
<dbReference type="PANTHER" id="PTHR45699:SF21">
    <property type="entry name" value="LARGE RIBOSOMAL SUBUNIT PROTEIN UL10"/>
    <property type="match status" value="1"/>
</dbReference>
<name>A0A1D6LEZ6_MAIZE</name>
<feature type="region of interest" description="Disordered" evidence="5">
    <location>
        <begin position="186"/>
        <end position="217"/>
    </location>
</feature>
<evidence type="ECO:0000256" key="3">
    <source>
        <dbReference type="ARBA" id="ARBA00022980"/>
    </source>
</evidence>
<dbReference type="GO" id="GO:0005840">
    <property type="term" value="C:ribosome"/>
    <property type="evidence" value="ECO:0007669"/>
    <property type="project" value="UniProtKB-KW"/>
</dbReference>
<accession>A0A1D6LEZ6</accession>
<dbReference type="Pfam" id="PF17777">
    <property type="entry name" value="RL10P_insert"/>
    <property type="match status" value="1"/>
</dbReference>
<keyword evidence="4" id="KW-0687">Ribonucleoprotein</keyword>
<evidence type="ECO:0000256" key="5">
    <source>
        <dbReference type="SAM" id="MobiDB-lite"/>
    </source>
</evidence>
<dbReference type="PANTHER" id="PTHR45699">
    <property type="entry name" value="60S ACIDIC RIBOSOMAL PROTEIN P0"/>
    <property type="match status" value="1"/>
</dbReference>